<feature type="compositionally biased region" description="Basic and acidic residues" evidence="7">
    <location>
        <begin position="394"/>
        <end position="403"/>
    </location>
</feature>
<evidence type="ECO:0000256" key="7">
    <source>
        <dbReference type="SAM" id="MobiDB-lite"/>
    </source>
</evidence>
<feature type="compositionally biased region" description="Basic and acidic residues" evidence="7">
    <location>
        <begin position="14"/>
        <end position="30"/>
    </location>
</feature>
<dbReference type="OrthoDB" id="278280at2759"/>
<evidence type="ECO:0000256" key="6">
    <source>
        <dbReference type="SAM" id="Coils"/>
    </source>
</evidence>
<dbReference type="PANTHER" id="PTHR12681">
    <property type="entry name" value="ZINC FINGER-CONTAINING PROTEIN P48ZNF"/>
    <property type="match status" value="1"/>
</dbReference>
<keyword evidence="10" id="KW-1185">Reference proteome</keyword>
<feature type="region of interest" description="Disordered" evidence="7">
    <location>
        <begin position="354"/>
        <end position="403"/>
    </location>
</feature>
<dbReference type="GO" id="GO:0002181">
    <property type="term" value="P:cytoplasmic translation"/>
    <property type="evidence" value="ECO:0007669"/>
    <property type="project" value="TreeGrafter"/>
</dbReference>
<evidence type="ECO:0000313" key="11">
    <source>
        <dbReference type="WBParaSite" id="SRAE_2000271600.1"/>
    </source>
</evidence>
<feature type="compositionally biased region" description="Acidic residues" evidence="7">
    <location>
        <begin position="368"/>
        <end position="393"/>
    </location>
</feature>
<dbReference type="PROSITE" id="PS50103">
    <property type="entry name" value="ZF_C3H1"/>
    <property type="match status" value="2"/>
</dbReference>
<dbReference type="Proteomes" id="UP000035682">
    <property type="component" value="Unplaced"/>
</dbReference>
<organism evidence="9">
    <name type="scientific">Strongyloides ratti</name>
    <name type="common">Parasitic roundworm</name>
    <dbReference type="NCBI Taxonomy" id="34506"/>
    <lineage>
        <taxon>Eukaryota</taxon>
        <taxon>Metazoa</taxon>
        <taxon>Ecdysozoa</taxon>
        <taxon>Nematoda</taxon>
        <taxon>Chromadorea</taxon>
        <taxon>Rhabditida</taxon>
        <taxon>Tylenchina</taxon>
        <taxon>Panagrolaimomorpha</taxon>
        <taxon>Strongyloidoidea</taxon>
        <taxon>Strongyloididae</taxon>
        <taxon>Strongyloides</taxon>
    </lineage>
</organism>
<evidence type="ECO:0000256" key="2">
    <source>
        <dbReference type="ARBA" id="ARBA00022723"/>
    </source>
</evidence>
<keyword evidence="4 5" id="KW-0862">Zinc</keyword>
<dbReference type="PANTHER" id="PTHR12681:SF0">
    <property type="entry name" value="ZINC FINGER CCCH DOMAIN-CONTAINING PROTEIN 15"/>
    <property type="match status" value="1"/>
</dbReference>
<dbReference type="Gene3D" id="6.20.400.10">
    <property type="match status" value="1"/>
</dbReference>
<dbReference type="GeneID" id="36380422"/>
<keyword evidence="6" id="KW-0175">Coiled coil</keyword>
<dbReference type="Pfam" id="PF16131">
    <property type="entry name" value="Torus"/>
    <property type="match status" value="1"/>
</dbReference>
<feature type="domain" description="C3H1-type" evidence="8">
    <location>
        <begin position="174"/>
        <end position="211"/>
    </location>
</feature>
<keyword evidence="2 5" id="KW-0479">Metal-binding</keyword>
<dbReference type="STRING" id="34506.A0A090LE78"/>
<dbReference type="GO" id="GO:0008270">
    <property type="term" value="F:zinc ion binding"/>
    <property type="evidence" value="ECO:0007669"/>
    <property type="project" value="UniProtKB-KW"/>
</dbReference>
<dbReference type="EMBL" id="LN609529">
    <property type="protein sequence ID" value="CEF68057.1"/>
    <property type="molecule type" value="Genomic_DNA"/>
</dbReference>
<evidence type="ECO:0000256" key="1">
    <source>
        <dbReference type="ARBA" id="ARBA00010043"/>
    </source>
</evidence>
<evidence type="ECO:0000256" key="3">
    <source>
        <dbReference type="ARBA" id="ARBA00022771"/>
    </source>
</evidence>
<dbReference type="AlphaFoldDB" id="A0A090LE78"/>
<accession>A0A090LE78</accession>
<proteinExistence type="inferred from homology"/>
<dbReference type="WormBase" id="SRAE_2000271600">
    <property type="protein sequence ID" value="SRP03496"/>
    <property type="gene ID" value="WBGene00262929"/>
</dbReference>
<feature type="region of interest" description="Disordered" evidence="7">
    <location>
        <begin position="1"/>
        <end position="41"/>
    </location>
</feature>
<dbReference type="WBParaSite" id="SRAE_2000271600.1">
    <property type="protein sequence ID" value="SRAE_2000271600.1"/>
    <property type="gene ID" value="WBGene00262929"/>
</dbReference>
<reference evidence="9 10" key="1">
    <citation type="submission" date="2014-09" db="EMBL/GenBank/DDBJ databases">
        <authorList>
            <person name="Martin A.A."/>
        </authorList>
    </citation>
    <scope>NUCLEOTIDE SEQUENCE</scope>
    <source>
        <strain evidence="10">ED321</strain>
        <strain evidence="9">ED321 Heterogonic</strain>
    </source>
</reference>
<dbReference type="OMA" id="AMIFKPV"/>
<dbReference type="InterPro" id="IPR036855">
    <property type="entry name" value="Znf_CCCH_sf"/>
</dbReference>
<dbReference type="Gene3D" id="4.10.1000.10">
    <property type="entry name" value="Zinc finger, CCCH-type"/>
    <property type="match status" value="1"/>
</dbReference>
<evidence type="ECO:0000313" key="10">
    <source>
        <dbReference type="Proteomes" id="UP000035682"/>
    </source>
</evidence>
<sequence length="403" mass="46602">MPPKKASGGSGASKKTEQKRKEKVLEDKTFGLKNKKGNKMQRYIQQVEHQVKHGSISKEKLAAEKASKKKGIDDDLKDITKLIKPVLDTPKTGKDVDPKSILCAFFKQGMCTKGSKCKWSHDLNIQNKAVKKNIYFDSRDLKKDENETNENWDDTKLKEVAEKKHGEKDRKRQNQTDIICKYFLDAVENNKYGWFWECQNGDTCIYRHALPEGYILKKDRKRLEELNKKEEISLEELIEKERANLNTLSCTKVTLKTFVEWKKARLLEKKIKEQEELKQKQKDAKMGKYSMVTGKEMFMFASASTNQDADDDEGVDVDYTKEKDEEEDNVEAYDIDDRTFLVLQSGDVLDEGLDINNSEKVETKNEAIDVDEDLFQDDDIPDESDDEEKPEDDIEKKVGKLKI</sequence>
<feature type="zinc finger region" description="C3H1-type" evidence="5">
    <location>
        <begin position="97"/>
        <end position="124"/>
    </location>
</feature>
<dbReference type="InterPro" id="IPR000571">
    <property type="entry name" value="Znf_CCCH"/>
</dbReference>
<dbReference type="SUPFAM" id="SSF90229">
    <property type="entry name" value="CCCH zinc finger"/>
    <property type="match status" value="1"/>
</dbReference>
<dbReference type="GO" id="GO:0005829">
    <property type="term" value="C:cytosol"/>
    <property type="evidence" value="ECO:0007669"/>
    <property type="project" value="TreeGrafter"/>
</dbReference>
<reference evidence="11" key="2">
    <citation type="submission" date="2020-12" db="UniProtKB">
        <authorList>
            <consortium name="WormBaseParasite"/>
        </authorList>
    </citation>
    <scope>IDENTIFICATION</scope>
</reference>
<evidence type="ECO:0000313" key="12">
    <source>
        <dbReference type="WormBase" id="SRAE_2000271600"/>
    </source>
</evidence>
<evidence type="ECO:0000256" key="5">
    <source>
        <dbReference type="PROSITE-ProRule" id="PRU00723"/>
    </source>
</evidence>
<gene>
    <name evidence="9 11 12" type="ORF">SRAE_2000271600</name>
</gene>
<dbReference type="InterPro" id="IPR032297">
    <property type="entry name" value="Torus"/>
</dbReference>
<feature type="compositionally biased region" description="Basic and acidic residues" evidence="7">
    <location>
        <begin position="357"/>
        <end position="367"/>
    </location>
</feature>
<dbReference type="RefSeq" id="XP_024507257.1">
    <property type="nucleotide sequence ID" value="XM_024653819.1"/>
</dbReference>
<dbReference type="Pfam" id="PF16543">
    <property type="entry name" value="DFRP_C"/>
    <property type="match status" value="1"/>
</dbReference>
<dbReference type="InterPro" id="IPR032378">
    <property type="entry name" value="ZC3H15/TMA46_C"/>
</dbReference>
<dbReference type="SMART" id="SM00356">
    <property type="entry name" value="ZnF_C3H1"/>
    <property type="match status" value="2"/>
</dbReference>
<feature type="domain" description="C3H1-type" evidence="8">
    <location>
        <begin position="97"/>
        <end position="124"/>
    </location>
</feature>
<evidence type="ECO:0000259" key="8">
    <source>
        <dbReference type="PROSITE" id="PS50103"/>
    </source>
</evidence>
<feature type="coiled-coil region" evidence="6">
    <location>
        <begin position="216"/>
        <end position="284"/>
    </location>
</feature>
<evidence type="ECO:0000256" key="4">
    <source>
        <dbReference type="ARBA" id="ARBA00022833"/>
    </source>
</evidence>
<keyword evidence="3 5" id="KW-0863">Zinc-finger</keyword>
<feature type="zinc finger region" description="C3H1-type" evidence="5">
    <location>
        <begin position="174"/>
        <end position="211"/>
    </location>
</feature>
<dbReference type="CTD" id="36380422"/>
<comment type="similarity">
    <text evidence="1">Belongs to the ZC3H15/TMA46 family.</text>
</comment>
<name>A0A090LE78_STRRB</name>
<dbReference type="GO" id="GO:0003729">
    <property type="term" value="F:mRNA binding"/>
    <property type="evidence" value="ECO:0007669"/>
    <property type="project" value="TreeGrafter"/>
</dbReference>
<protein>
    <submittedName>
        <fullName evidence="9 11">Zinc finger, CCCH-type domain-containing protein</fullName>
    </submittedName>
</protein>
<evidence type="ECO:0000313" key="9">
    <source>
        <dbReference type="EMBL" id="CEF68057.1"/>
    </source>
</evidence>